<name>A0A0C2X0C8_AMAMK</name>
<protein>
    <submittedName>
        <fullName evidence="2">Uncharacterized protein</fullName>
    </submittedName>
</protein>
<evidence type="ECO:0000313" key="3">
    <source>
        <dbReference type="Proteomes" id="UP000054549"/>
    </source>
</evidence>
<keyword evidence="1" id="KW-1133">Transmembrane helix</keyword>
<dbReference type="EMBL" id="KN818269">
    <property type="protein sequence ID" value="KIL62576.1"/>
    <property type="molecule type" value="Genomic_DNA"/>
</dbReference>
<keyword evidence="1" id="KW-0812">Transmembrane</keyword>
<dbReference type="Proteomes" id="UP000054549">
    <property type="component" value="Unassembled WGS sequence"/>
</dbReference>
<sequence>MNRGPLPAPAWTYSFSNNDMTGNWTFIDDLYASPSTRYLAAGNESSMFSRIYHHRHQRAIRIINAAIHATLSVFLPGIMGTLAAIQRSPIVRTKTLVWHGSWYLNPACTSHRSPEGFSVEPQLLSLYDDDDSLTRLDPWTLYYNAQVYMQDRLLPNILPHFGIVYLPLAIPLAPPNITYKGRKKEGKNMFGQEERKDCLSYPLGVPEGRALEVAFLGGLVRFLEQA</sequence>
<reference evidence="2 3" key="1">
    <citation type="submission" date="2014-04" db="EMBL/GenBank/DDBJ databases">
        <title>Evolutionary Origins and Diversification of the Mycorrhizal Mutualists.</title>
        <authorList>
            <consortium name="DOE Joint Genome Institute"/>
            <consortium name="Mycorrhizal Genomics Consortium"/>
            <person name="Kohler A."/>
            <person name="Kuo A."/>
            <person name="Nagy L.G."/>
            <person name="Floudas D."/>
            <person name="Copeland A."/>
            <person name="Barry K.W."/>
            <person name="Cichocki N."/>
            <person name="Veneault-Fourrey C."/>
            <person name="LaButti K."/>
            <person name="Lindquist E.A."/>
            <person name="Lipzen A."/>
            <person name="Lundell T."/>
            <person name="Morin E."/>
            <person name="Murat C."/>
            <person name="Riley R."/>
            <person name="Ohm R."/>
            <person name="Sun H."/>
            <person name="Tunlid A."/>
            <person name="Henrissat B."/>
            <person name="Grigoriev I.V."/>
            <person name="Hibbett D.S."/>
            <person name="Martin F."/>
        </authorList>
    </citation>
    <scope>NUCLEOTIDE SEQUENCE [LARGE SCALE GENOMIC DNA]</scope>
    <source>
        <strain evidence="2 3">Koide BX008</strain>
    </source>
</reference>
<feature type="transmembrane region" description="Helical" evidence="1">
    <location>
        <begin position="157"/>
        <end position="179"/>
    </location>
</feature>
<feature type="transmembrane region" description="Helical" evidence="1">
    <location>
        <begin position="62"/>
        <end position="85"/>
    </location>
</feature>
<proteinExistence type="predicted"/>
<keyword evidence="1" id="KW-0472">Membrane</keyword>
<dbReference type="STRING" id="946122.A0A0C2X0C8"/>
<organism evidence="2 3">
    <name type="scientific">Amanita muscaria (strain Koide BX008)</name>
    <dbReference type="NCBI Taxonomy" id="946122"/>
    <lineage>
        <taxon>Eukaryota</taxon>
        <taxon>Fungi</taxon>
        <taxon>Dikarya</taxon>
        <taxon>Basidiomycota</taxon>
        <taxon>Agaricomycotina</taxon>
        <taxon>Agaricomycetes</taxon>
        <taxon>Agaricomycetidae</taxon>
        <taxon>Agaricales</taxon>
        <taxon>Pluteineae</taxon>
        <taxon>Amanitaceae</taxon>
        <taxon>Amanita</taxon>
    </lineage>
</organism>
<dbReference type="HOGENOM" id="CLU_1224480_0_0_1"/>
<dbReference type="InParanoid" id="A0A0C2X0C8"/>
<dbReference type="OrthoDB" id="3020812at2759"/>
<keyword evidence="3" id="KW-1185">Reference proteome</keyword>
<dbReference type="AlphaFoldDB" id="A0A0C2X0C8"/>
<gene>
    <name evidence="2" type="ORF">M378DRAFT_165614</name>
</gene>
<evidence type="ECO:0000256" key="1">
    <source>
        <dbReference type="SAM" id="Phobius"/>
    </source>
</evidence>
<evidence type="ECO:0000313" key="2">
    <source>
        <dbReference type="EMBL" id="KIL62576.1"/>
    </source>
</evidence>
<accession>A0A0C2X0C8</accession>